<evidence type="ECO:0000256" key="11">
    <source>
        <dbReference type="PROSITE-ProRule" id="PRU01360"/>
    </source>
</evidence>
<dbReference type="Gene3D" id="2.60.40.1120">
    <property type="entry name" value="Carboxypeptidase-like, regulatory domain"/>
    <property type="match status" value="1"/>
</dbReference>
<dbReference type="InterPro" id="IPR000531">
    <property type="entry name" value="Beta-barrel_TonB"/>
</dbReference>
<dbReference type="Pfam" id="PF07715">
    <property type="entry name" value="Plug"/>
    <property type="match status" value="1"/>
</dbReference>
<dbReference type="Proteomes" id="UP000837932">
    <property type="component" value="Unassembled WGS sequence"/>
</dbReference>
<protein>
    <submittedName>
        <fullName evidence="16">Vitamin B12 transporter BtuB</fullName>
    </submittedName>
</protein>
<keyword evidence="17" id="KW-1185">Reference proteome</keyword>
<evidence type="ECO:0000256" key="6">
    <source>
        <dbReference type="ARBA" id="ARBA00023004"/>
    </source>
</evidence>
<dbReference type="InterPro" id="IPR008969">
    <property type="entry name" value="CarboxyPept-like_regulatory"/>
</dbReference>
<feature type="domain" description="TonB-dependent receptor-like beta-barrel" evidence="14">
    <location>
        <begin position="356"/>
        <end position="777"/>
    </location>
</feature>
<dbReference type="EMBL" id="CAKLPY010000006">
    <property type="protein sequence ID" value="CAH0997833.1"/>
    <property type="molecule type" value="Genomic_DNA"/>
</dbReference>
<name>A0ABM9AUX2_9BACT</name>
<comment type="caution">
    <text evidence="16">The sequence shown here is derived from an EMBL/GenBank/DDBJ whole genome shotgun (WGS) entry which is preliminary data.</text>
</comment>
<reference evidence="16" key="1">
    <citation type="submission" date="2021-12" db="EMBL/GenBank/DDBJ databases">
        <authorList>
            <person name="Rodrigo-Torres L."/>
            <person name="Arahal R. D."/>
            <person name="Lucena T."/>
        </authorList>
    </citation>
    <scope>NUCLEOTIDE SEQUENCE</scope>
    <source>
        <strain evidence="16">CECT 8858</strain>
    </source>
</reference>
<dbReference type="Pfam" id="PF13715">
    <property type="entry name" value="CarbopepD_reg_2"/>
    <property type="match status" value="1"/>
</dbReference>
<evidence type="ECO:0000256" key="1">
    <source>
        <dbReference type="ARBA" id="ARBA00004571"/>
    </source>
</evidence>
<keyword evidence="13" id="KW-0732">Signal</keyword>
<evidence type="ECO:0000256" key="8">
    <source>
        <dbReference type="ARBA" id="ARBA00023077"/>
    </source>
</evidence>
<evidence type="ECO:0000256" key="2">
    <source>
        <dbReference type="ARBA" id="ARBA00022448"/>
    </source>
</evidence>
<keyword evidence="9 11" id="KW-0472">Membrane</keyword>
<keyword evidence="5 11" id="KW-0812">Transmembrane</keyword>
<keyword evidence="10 11" id="KW-0998">Cell outer membrane</keyword>
<proteinExistence type="inferred from homology"/>
<dbReference type="SUPFAM" id="SSF49464">
    <property type="entry name" value="Carboxypeptidase regulatory domain-like"/>
    <property type="match status" value="1"/>
</dbReference>
<evidence type="ECO:0000313" key="16">
    <source>
        <dbReference type="EMBL" id="CAH0997833.1"/>
    </source>
</evidence>
<evidence type="ECO:0000256" key="9">
    <source>
        <dbReference type="ARBA" id="ARBA00023136"/>
    </source>
</evidence>
<evidence type="ECO:0000256" key="3">
    <source>
        <dbReference type="ARBA" id="ARBA00022452"/>
    </source>
</evidence>
<sequence length="814" mass="88134">MKSQSIFNHLSRKITLLCSVILLTSTYLLAQTLSGIVSSDKGDKLPGVSVVIKGTTKGTTTDKDGNYSIEARKGQSIIFSFVGYELQEVAITDQKSVDVTLKEANETLEEVVVTAENRSVSAQRVPITMDLVSGKTIQKQGISDLLQLQAIAPSLNIVQNTIFNQINVRGVGSNNGAAELSDQAVTVGLDGEYLNRPLALNTAMFDLDRVEVLKGPQGTLYGRNATAGAVNIIAKKPTQSREVDLSASYGNYNSLKLNGAVNLPLGKIAAFRVAGLLSKHDGYRDGGDKVGQIDNGNFWATRAGLSINPTKALSIYVAGELGKTDQQAPSQYGVPMGNIAELKGQAPVSWTTSLPNDYPVATAGFMKINQSAIRGKIAYDFGGATLTYSGGFRKIGMDGYQPLNGFVPETFSFHNDLNYKTQSHELRLNGESAKLSWQLGSFYGTENQDVRRGLVLPAAAGAFGGQVPFLNFFIRNVNSNTLGFFGQATYNINEKLGITLGLRNTTDKKTLEGSDLASAPFGPPTIIRFFYPNVPTSMTQAGMKPISGVLTEGSWNQTTWLLGMDYKIDANKMIFAKISTGYKAGGFDNQGAYNPEYLTAYEIGTKNKFANNKLRLNASAFHYDYKDQQVSIFISTAVGGAIQNAGVSTVNGLEIDGEYAISKADRFRFSVNLLDAKYNELKTVENVVNGDVHSIDLKGKVAPMSPKTTLTAGYNHDFKIGSGTLTAGIQTLFKSSYYTTAFNYAMDKQKSYTKTDVNLTYTAKGGKFDVGLFAQNLEDNRIIAYSSFNGGTINIYNWIFGSPRLIGAQLNFHL</sequence>
<comment type="similarity">
    <text evidence="11 12">Belongs to the TonB-dependent receptor family.</text>
</comment>
<evidence type="ECO:0000256" key="5">
    <source>
        <dbReference type="ARBA" id="ARBA00022692"/>
    </source>
</evidence>
<accession>A0ABM9AUX2</accession>
<keyword evidence="8 12" id="KW-0798">TonB box</keyword>
<comment type="subcellular location">
    <subcellularLocation>
        <location evidence="1 11">Cell outer membrane</location>
        <topology evidence="1 11">Multi-pass membrane protein</topology>
    </subcellularLocation>
</comment>
<feature type="domain" description="TonB-dependent receptor plug" evidence="15">
    <location>
        <begin position="122"/>
        <end position="229"/>
    </location>
</feature>
<dbReference type="RefSeq" id="WP_238808640.1">
    <property type="nucleotide sequence ID" value="NZ_CAKLPY010000006.1"/>
</dbReference>
<dbReference type="InterPro" id="IPR036942">
    <property type="entry name" value="Beta-barrel_TonB_sf"/>
</dbReference>
<feature type="signal peptide" evidence="13">
    <location>
        <begin position="1"/>
        <end position="30"/>
    </location>
</feature>
<evidence type="ECO:0000256" key="7">
    <source>
        <dbReference type="ARBA" id="ARBA00023065"/>
    </source>
</evidence>
<feature type="chain" id="PRO_5047239778" evidence="13">
    <location>
        <begin position="31"/>
        <end position="814"/>
    </location>
</feature>
<dbReference type="SUPFAM" id="SSF56935">
    <property type="entry name" value="Porins"/>
    <property type="match status" value="1"/>
</dbReference>
<keyword evidence="2 11" id="KW-0813">Transport</keyword>
<evidence type="ECO:0000259" key="15">
    <source>
        <dbReference type="Pfam" id="PF07715"/>
    </source>
</evidence>
<keyword evidence="4" id="KW-0410">Iron transport</keyword>
<dbReference type="InterPro" id="IPR039426">
    <property type="entry name" value="TonB-dep_rcpt-like"/>
</dbReference>
<keyword evidence="6" id="KW-0408">Iron</keyword>
<evidence type="ECO:0000256" key="12">
    <source>
        <dbReference type="RuleBase" id="RU003357"/>
    </source>
</evidence>
<evidence type="ECO:0000259" key="14">
    <source>
        <dbReference type="Pfam" id="PF00593"/>
    </source>
</evidence>
<keyword evidence="7" id="KW-0406">Ion transport</keyword>
<dbReference type="InterPro" id="IPR012910">
    <property type="entry name" value="Plug_dom"/>
</dbReference>
<dbReference type="PANTHER" id="PTHR32552:SF81">
    <property type="entry name" value="TONB-DEPENDENT OUTER MEMBRANE RECEPTOR"/>
    <property type="match status" value="1"/>
</dbReference>
<dbReference type="PROSITE" id="PS52016">
    <property type="entry name" value="TONB_DEPENDENT_REC_3"/>
    <property type="match status" value="1"/>
</dbReference>
<evidence type="ECO:0000256" key="13">
    <source>
        <dbReference type="SAM" id="SignalP"/>
    </source>
</evidence>
<evidence type="ECO:0000256" key="10">
    <source>
        <dbReference type="ARBA" id="ARBA00023237"/>
    </source>
</evidence>
<dbReference type="Pfam" id="PF00593">
    <property type="entry name" value="TonB_dep_Rec_b-barrel"/>
    <property type="match status" value="1"/>
</dbReference>
<evidence type="ECO:0000256" key="4">
    <source>
        <dbReference type="ARBA" id="ARBA00022496"/>
    </source>
</evidence>
<dbReference type="PANTHER" id="PTHR32552">
    <property type="entry name" value="FERRICHROME IRON RECEPTOR-RELATED"/>
    <property type="match status" value="1"/>
</dbReference>
<gene>
    <name evidence="16" type="primary">btuB_15</name>
    <name evidence="16" type="ORF">EMA8858_03967</name>
</gene>
<organism evidence="16 17">
    <name type="scientific">Emticicia aquatica</name>
    <dbReference type="NCBI Taxonomy" id="1681835"/>
    <lineage>
        <taxon>Bacteria</taxon>
        <taxon>Pseudomonadati</taxon>
        <taxon>Bacteroidota</taxon>
        <taxon>Cytophagia</taxon>
        <taxon>Cytophagales</taxon>
        <taxon>Leadbetterellaceae</taxon>
        <taxon>Emticicia</taxon>
    </lineage>
</organism>
<evidence type="ECO:0000313" key="17">
    <source>
        <dbReference type="Proteomes" id="UP000837932"/>
    </source>
</evidence>
<keyword evidence="3 11" id="KW-1134">Transmembrane beta strand</keyword>
<dbReference type="Gene3D" id="2.40.170.20">
    <property type="entry name" value="TonB-dependent receptor, beta-barrel domain"/>
    <property type="match status" value="1"/>
</dbReference>